<evidence type="ECO:0000256" key="1">
    <source>
        <dbReference type="SAM" id="MobiDB-lite"/>
    </source>
</evidence>
<dbReference type="STRING" id="1801780.A2917_03505"/>
<reference evidence="3 4" key="1">
    <citation type="journal article" date="2016" name="Nat. Commun.">
        <title>Thousands of microbial genomes shed light on interconnected biogeochemical processes in an aquifer system.</title>
        <authorList>
            <person name="Anantharaman K."/>
            <person name="Brown C.T."/>
            <person name="Hug L.A."/>
            <person name="Sharon I."/>
            <person name="Castelle C.J."/>
            <person name="Probst A.J."/>
            <person name="Thomas B.C."/>
            <person name="Singh A."/>
            <person name="Wilkins M.J."/>
            <person name="Karaoz U."/>
            <person name="Brodie E.L."/>
            <person name="Williams K.H."/>
            <person name="Hubbard S.S."/>
            <person name="Banfield J.F."/>
        </authorList>
    </citation>
    <scope>NUCLEOTIDE SEQUENCE [LARGE SCALE GENOMIC DNA]</scope>
</reference>
<feature type="compositionally biased region" description="Polar residues" evidence="1">
    <location>
        <begin position="634"/>
        <end position="643"/>
    </location>
</feature>
<comment type="caution">
    <text evidence="3">The sequence shown here is derived from an EMBL/GenBank/DDBJ whole genome shotgun (WGS) entry which is preliminary data.</text>
</comment>
<proteinExistence type="predicted"/>
<sequence>MPINDRDKLNRIEELKAKLFSKNYQTKIEHRDKFSHPKRSDVPEVWEEGENLGTGPTAYTQRFFMKTSMFKNFFIFSSVFFVLTLLYASYVFFAGGNTVSNDNIDISILGNNFTAGGEDLSLIVGITNKNSSALDLVDLVLEYPRGSSANSADGGAGSSAGVERFRQSLGTIPSGGVRNENLKIVLFGEQGSVRTIKISLEYRVEGSNAIFVKEKSYDVTISSTPLNISVDAPATVSPNQDITLNIKATLNATNTVPKMLLKVDYPAGFKFESSVPATTLGNNVWSLGDLPPGAERNISITGKMLDVFDGEEKIFHITSGSQGVGDKTMIDVIFNSISHIVAIKKPFIEAKLFINGVSGREYTTNAQSPVHGEIRWVNNLDTKVNDLEIRAKISGNAVDRKTIKADGGFYDSSKNVIIWDKHSEDGFSEINPGDSGAANFSVSPLSLFSATGEMLSSPTITIDISISGKQLVSGYTAADLNNSNTSIIRIISDVGLNTKAFYYSGPFTNTGPIPPKVEKTTTYTIVWSVSNTANNISRGVVRSTLPSWIKFVGAISPSNEDLNYNPSTREIVWNIGNIPRGTDITGLPRSVAFQISFTPSLSQVRTTPIIINEAVLTGHDDFANVDVRASKGSLRTQLSSDPQFPSAGGTVVE</sequence>
<protein>
    <recommendedName>
        <fullName evidence="5">DUF11 domain-containing protein</fullName>
    </recommendedName>
</protein>
<organism evidence="3 4">
    <name type="scientific">Candidatus Nomurabacteria bacterium RIFCSPLOWO2_01_FULL_42_17</name>
    <dbReference type="NCBI Taxonomy" id="1801780"/>
    <lineage>
        <taxon>Bacteria</taxon>
        <taxon>Candidatus Nomuraibacteriota</taxon>
    </lineage>
</organism>
<keyword evidence="2" id="KW-0812">Transmembrane</keyword>
<feature type="region of interest" description="Disordered" evidence="1">
    <location>
        <begin position="634"/>
        <end position="653"/>
    </location>
</feature>
<evidence type="ECO:0008006" key="5">
    <source>
        <dbReference type="Google" id="ProtNLM"/>
    </source>
</evidence>
<evidence type="ECO:0000313" key="3">
    <source>
        <dbReference type="EMBL" id="OGI95590.1"/>
    </source>
</evidence>
<dbReference type="Proteomes" id="UP000178104">
    <property type="component" value="Unassembled WGS sequence"/>
</dbReference>
<dbReference type="AlphaFoldDB" id="A0A1F6XN29"/>
<evidence type="ECO:0000313" key="4">
    <source>
        <dbReference type="Proteomes" id="UP000178104"/>
    </source>
</evidence>
<keyword evidence="2" id="KW-1133">Transmembrane helix</keyword>
<keyword evidence="2" id="KW-0472">Membrane</keyword>
<name>A0A1F6XN29_9BACT</name>
<gene>
    <name evidence="3" type="ORF">A2917_03505</name>
</gene>
<feature type="transmembrane region" description="Helical" evidence="2">
    <location>
        <begin position="73"/>
        <end position="93"/>
    </location>
</feature>
<accession>A0A1F6XN29</accession>
<dbReference type="EMBL" id="MFVE01000005">
    <property type="protein sequence ID" value="OGI95590.1"/>
    <property type="molecule type" value="Genomic_DNA"/>
</dbReference>
<evidence type="ECO:0000256" key="2">
    <source>
        <dbReference type="SAM" id="Phobius"/>
    </source>
</evidence>